<protein>
    <submittedName>
        <fullName evidence="3">DNA-binding transcriptional activator BglJ</fullName>
    </submittedName>
</protein>
<dbReference type="SUPFAM" id="SSF46894">
    <property type="entry name" value="C-terminal effector domain of the bipartite response regulators"/>
    <property type="match status" value="1"/>
</dbReference>
<proteinExistence type="predicted"/>
<dbReference type="Gene3D" id="1.10.10.10">
    <property type="entry name" value="Winged helix-like DNA-binding domain superfamily/Winged helix DNA-binding domain"/>
    <property type="match status" value="1"/>
</dbReference>
<evidence type="ECO:0000259" key="2">
    <source>
        <dbReference type="PROSITE" id="PS50043"/>
    </source>
</evidence>
<dbReference type="PROSITE" id="PS50043">
    <property type="entry name" value="HTH_LUXR_2"/>
    <property type="match status" value="1"/>
</dbReference>
<dbReference type="EMBL" id="UIGI01000001">
    <property type="protein sequence ID" value="SUW63739.1"/>
    <property type="molecule type" value="Genomic_DNA"/>
</dbReference>
<dbReference type="GO" id="GO:0003677">
    <property type="term" value="F:DNA binding"/>
    <property type="evidence" value="ECO:0007669"/>
    <property type="project" value="UniProtKB-KW"/>
</dbReference>
<dbReference type="InterPro" id="IPR016032">
    <property type="entry name" value="Sig_transdc_resp-reg_C-effctor"/>
</dbReference>
<reference evidence="3 4" key="1">
    <citation type="submission" date="2018-06" db="EMBL/GenBank/DDBJ databases">
        <authorList>
            <consortium name="Pathogen Informatics"/>
            <person name="Doyle S."/>
        </authorList>
    </citation>
    <scope>NUCLEOTIDE SEQUENCE [LARGE SCALE GENOMIC DNA]</scope>
    <source>
        <strain evidence="3 4">NCTC12119</strain>
    </source>
</reference>
<dbReference type="SMART" id="SM00421">
    <property type="entry name" value="HTH_LUXR"/>
    <property type="match status" value="1"/>
</dbReference>
<dbReference type="GO" id="GO:0006355">
    <property type="term" value="P:regulation of DNA-templated transcription"/>
    <property type="evidence" value="ECO:0007669"/>
    <property type="project" value="InterPro"/>
</dbReference>
<dbReference type="InterPro" id="IPR036388">
    <property type="entry name" value="WH-like_DNA-bd_sf"/>
</dbReference>
<feature type="domain" description="HTH luxR-type" evidence="2">
    <location>
        <begin position="132"/>
        <end position="197"/>
    </location>
</feature>
<dbReference type="CDD" id="cd06170">
    <property type="entry name" value="LuxR_C_like"/>
    <property type="match status" value="1"/>
</dbReference>
<dbReference type="InterPro" id="IPR000792">
    <property type="entry name" value="Tscrpt_reg_LuxR_C"/>
</dbReference>
<dbReference type="RefSeq" id="WP_172588683.1">
    <property type="nucleotide sequence ID" value="NZ_UIGI01000001.1"/>
</dbReference>
<name>A0A381C8R4_9ENTR</name>
<keyword evidence="1 3" id="KW-0238">DNA-binding</keyword>
<dbReference type="Pfam" id="PF00196">
    <property type="entry name" value="GerE"/>
    <property type="match status" value="1"/>
</dbReference>
<dbReference type="Proteomes" id="UP000255528">
    <property type="component" value="Unassembled WGS sequence"/>
</dbReference>
<gene>
    <name evidence="3" type="ORF">NCTC12119_02235</name>
</gene>
<accession>A0A381C8R4</accession>
<evidence type="ECO:0000313" key="3">
    <source>
        <dbReference type="EMBL" id="SUW63739.1"/>
    </source>
</evidence>
<evidence type="ECO:0000256" key="1">
    <source>
        <dbReference type="ARBA" id="ARBA00023125"/>
    </source>
</evidence>
<sequence>MLDIAIEDSDSLYRNGMEIFLKELFLNENNQPVKFEVLTKYNATQADVIVKKFVAGSEYTCQSILKYRIKPGLIIGVYEGDKKHEDKKTPLCIKGMVFLHRSESLSVARARIIDAWSESTSTPTILNFKKCLDCKYTTLTSQQYIIAKYILRGNDIIEIARNLDINVKTVSAHKRLIMNKFNLRTDCELIHFLQNFKAQNPQMDL</sequence>
<evidence type="ECO:0000313" key="4">
    <source>
        <dbReference type="Proteomes" id="UP000255528"/>
    </source>
</evidence>
<dbReference type="AlphaFoldDB" id="A0A381C8R4"/>
<organism evidence="3 4">
    <name type="scientific">Buttiauxella agrestis</name>
    <dbReference type="NCBI Taxonomy" id="82977"/>
    <lineage>
        <taxon>Bacteria</taxon>
        <taxon>Pseudomonadati</taxon>
        <taxon>Pseudomonadota</taxon>
        <taxon>Gammaproteobacteria</taxon>
        <taxon>Enterobacterales</taxon>
        <taxon>Enterobacteriaceae</taxon>
        <taxon>Buttiauxella</taxon>
    </lineage>
</organism>